<dbReference type="GO" id="GO:0016592">
    <property type="term" value="C:mediator complex"/>
    <property type="evidence" value="ECO:0007669"/>
    <property type="project" value="InterPro"/>
</dbReference>
<dbReference type="PANTHER" id="PTHR33739:SF5">
    <property type="entry name" value="MEDIATOR OF RNA POLYMERASE II TRANSCRIPTION SUBUNIT 33A"/>
    <property type="match status" value="1"/>
</dbReference>
<keyword evidence="1" id="KW-0472">Membrane</keyword>
<evidence type="ECO:0008006" key="4">
    <source>
        <dbReference type="Google" id="ProtNLM"/>
    </source>
</evidence>
<keyword evidence="1" id="KW-0812">Transmembrane</keyword>
<name>A0A8K0HQM4_9ROSA</name>
<evidence type="ECO:0000256" key="1">
    <source>
        <dbReference type="SAM" id="Phobius"/>
    </source>
</evidence>
<dbReference type="PANTHER" id="PTHR33739">
    <property type="entry name" value="OS07G0681500 PROTEIN"/>
    <property type="match status" value="1"/>
</dbReference>
<keyword evidence="1" id="KW-1133">Transmembrane helix</keyword>
<dbReference type="EMBL" id="VOIH02000001">
    <property type="protein sequence ID" value="KAF3457212.1"/>
    <property type="molecule type" value="Genomic_DNA"/>
</dbReference>
<dbReference type="OrthoDB" id="625764at2759"/>
<dbReference type="GO" id="GO:2000762">
    <property type="term" value="P:regulation of phenylpropanoid metabolic process"/>
    <property type="evidence" value="ECO:0007669"/>
    <property type="project" value="InterPro"/>
</dbReference>
<dbReference type="InterPro" id="IPR039638">
    <property type="entry name" value="MED33A/B"/>
</dbReference>
<protein>
    <recommendedName>
        <fullName evidence="4">Mediator of RNA polymerase II transcription subunit 33A</fullName>
    </recommendedName>
</protein>
<dbReference type="Proteomes" id="UP000796880">
    <property type="component" value="Unassembled WGS sequence"/>
</dbReference>
<feature type="transmembrane region" description="Helical" evidence="1">
    <location>
        <begin position="1153"/>
        <end position="1175"/>
    </location>
</feature>
<reference evidence="2" key="1">
    <citation type="submission" date="2020-03" db="EMBL/GenBank/DDBJ databases">
        <title>A high-quality chromosome-level genome assembly of a woody plant with both climbing and erect habits, Rhamnella rubrinervis.</title>
        <authorList>
            <person name="Lu Z."/>
            <person name="Yang Y."/>
            <person name="Zhu X."/>
            <person name="Sun Y."/>
        </authorList>
    </citation>
    <scope>NUCLEOTIDE SEQUENCE</scope>
    <source>
        <strain evidence="2">BYM</strain>
        <tissue evidence="2">Leaf</tissue>
    </source>
</reference>
<keyword evidence="3" id="KW-1185">Reference proteome</keyword>
<sequence length="1325" mass="143847">MAVSVQTSIWDGVMELTKVAQQKGSDPLLWAVQLSSNLNSAGVSLPSVDLANMLVSYICWDNNVPIAWKFLDKALMLKIVPPMLVLALLSTRVIPSRCSQPVAYRLYLELLKRHAFPLKSQLNGPNFQMIMKSIDAVLHLSKIFGLPASEPGILVVEFIFLILCQLLEASLDDEGLLNHTLEQKSRWSAKPQEMEIDGHSCYDEKWNESNEILQNANTVMAIEIIGKLLRHKGTSRILYLARRHLPTHWVSFIRQVRLLEANSLALRNSETLTPEALLQLTSDNRTVLSRECKTSTLQKFHAVLAFGSLASSAGLCHGASRSALWLPLDLVLEDAMDGYQVDATSVIERITGLVKTLQAINGTTWHDTFLGLWIAALRLVQRGRESIEGPVPRLDTRLCILLCITVLVVADLVEKEENAPIDETECGSTNHWKEKEVPGTRRIDLISSLQMLGDYQGLLTPPQSVISAANQAAAKAMFFVSGIGVGSAYFECISVKDMPISCSGNMRHLIVEACIARNLLDTSAYFWPGYVNGCISQIPHGVPAQVPGWSSFMKGATLTPAMINALVSTPASSLAELEKVFEIAVSGSDDEKMSAATILCGASLIQGWNIQEHTVQFIIRLLSPPIPADYSGCESHLISYAPMLNILIVGIASVDCVQSFSLHGLVPQLACSLMPICEVFGSCVPDVSWTLTTGEDISAHAVFSNAFTLLLRLWRFNHPPLEHGIGDVPTVGSQLTPEYLLSVRNSHLVACGNVTRDRNKKRLHAAATYSSPQPVFVDSFPKLKAWYRQHQACIASTLSGLVHGTPVHRIVDELLNMMFKAINRGAQSLTSVTSGSSSSSGPGTEDNTIRPKLPAWDILEVVPFVVDAAVTACAHGRLSPRELATGLKDLADYLPASLAAIVSYFSAEVTRGIWKPVFMNGTDWPSPAANLSNVEEQIKKILAATGVVVPSLGAGGSYPATLPLPLAAFVSLTITYKIDRGSERFLNLAGPALESLAAGCPWPCMPIVASLWTQKAKRWSDFLVFSASRTVFLQNRNAVYQLLESCFSSTLGLNATPTLSNGSVGALLGHGFGSHFCGGITPVAPGILYLRVYRSIRDIVFMAEEIVTILMNSVREIAFTGLPRERLEKLKTTKNGMKYGQVSLATAMTRVKLAASLGASLVWLTGGLLLVQSLVKETLPSWFISKHRSEQEGSEDMVGMLGGYALAYFVVLCGAFAWGVDSSSSASKRRPKILGTHMEFLASALDGKISLGCDGATWRAYVSGFVSLMVGCTPNWALEVDVDVLKRLSNGMRQWNEEELALALLGIGGVGTMGAAAELLVENDM</sequence>
<proteinExistence type="predicted"/>
<evidence type="ECO:0000313" key="2">
    <source>
        <dbReference type="EMBL" id="KAF3457212.1"/>
    </source>
</evidence>
<evidence type="ECO:0000313" key="3">
    <source>
        <dbReference type="Proteomes" id="UP000796880"/>
    </source>
</evidence>
<gene>
    <name evidence="2" type="ORF">FNV43_RR01869</name>
</gene>
<feature type="transmembrane region" description="Helical" evidence="1">
    <location>
        <begin position="1196"/>
        <end position="1220"/>
    </location>
</feature>
<organism evidence="2 3">
    <name type="scientific">Rhamnella rubrinervis</name>
    <dbReference type="NCBI Taxonomy" id="2594499"/>
    <lineage>
        <taxon>Eukaryota</taxon>
        <taxon>Viridiplantae</taxon>
        <taxon>Streptophyta</taxon>
        <taxon>Embryophyta</taxon>
        <taxon>Tracheophyta</taxon>
        <taxon>Spermatophyta</taxon>
        <taxon>Magnoliopsida</taxon>
        <taxon>eudicotyledons</taxon>
        <taxon>Gunneridae</taxon>
        <taxon>Pentapetalae</taxon>
        <taxon>rosids</taxon>
        <taxon>fabids</taxon>
        <taxon>Rosales</taxon>
        <taxon>Rhamnaceae</taxon>
        <taxon>rhamnoid group</taxon>
        <taxon>Rhamneae</taxon>
        <taxon>Rhamnella</taxon>
    </lineage>
</organism>
<accession>A0A8K0HQM4</accession>
<feature type="transmembrane region" description="Helical" evidence="1">
    <location>
        <begin position="1300"/>
        <end position="1321"/>
    </location>
</feature>
<comment type="caution">
    <text evidence="2">The sequence shown here is derived from an EMBL/GenBank/DDBJ whole genome shotgun (WGS) entry which is preliminary data.</text>
</comment>